<feature type="compositionally biased region" description="Basic residues" evidence="1">
    <location>
        <begin position="114"/>
        <end position="126"/>
    </location>
</feature>
<proteinExistence type="predicted"/>
<evidence type="ECO:0000313" key="2">
    <source>
        <dbReference type="EMBL" id="CAD0205667.1"/>
    </source>
</evidence>
<protein>
    <submittedName>
        <fullName evidence="2">Uncharacterized protein</fullName>
    </submittedName>
</protein>
<evidence type="ECO:0000256" key="1">
    <source>
        <dbReference type="SAM" id="MobiDB-lite"/>
    </source>
</evidence>
<evidence type="ECO:0000313" key="3">
    <source>
        <dbReference type="Proteomes" id="UP001154114"/>
    </source>
</evidence>
<name>A0A9N8L4I3_CHRIL</name>
<feature type="region of interest" description="Disordered" evidence="1">
    <location>
        <begin position="47"/>
        <end position="151"/>
    </location>
</feature>
<organism evidence="2 3">
    <name type="scientific">Chrysodeixis includens</name>
    <name type="common">Soybean looper</name>
    <name type="synonym">Pseudoplusia includens</name>
    <dbReference type="NCBI Taxonomy" id="689277"/>
    <lineage>
        <taxon>Eukaryota</taxon>
        <taxon>Metazoa</taxon>
        <taxon>Ecdysozoa</taxon>
        <taxon>Arthropoda</taxon>
        <taxon>Hexapoda</taxon>
        <taxon>Insecta</taxon>
        <taxon>Pterygota</taxon>
        <taxon>Neoptera</taxon>
        <taxon>Endopterygota</taxon>
        <taxon>Lepidoptera</taxon>
        <taxon>Glossata</taxon>
        <taxon>Ditrysia</taxon>
        <taxon>Noctuoidea</taxon>
        <taxon>Noctuidae</taxon>
        <taxon>Plusiinae</taxon>
        <taxon>Chrysodeixis</taxon>
    </lineage>
</organism>
<accession>A0A9N8L4I3</accession>
<feature type="compositionally biased region" description="Basic residues" evidence="1">
    <location>
        <begin position="75"/>
        <end position="90"/>
    </location>
</feature>
<dbReference type="Proteomes" id="UP001154114">
    <property type="component" value="Chromosome 24"/>
</dbReference>
<gene>
    <name evidence="2" type="ORF">CINC_LOCUS7966</name>
</gene>
<feature type="compositionally biased region" description="Polar residues" evidence="1">
    <location>
        <begin position="131"/>
        <end position="141"/>
    </location>
</feature>
<dbReference type="OrthoDB" id="7482756at2759"/>
<dbReference type="EMBL" id="LR824027">
    <property type="protein sequence ID" value="CAD0205667.1"/>
    <property type="molecule type" value="Genomic_DNA"/>
</dbReference>
<sequence length="160" mass="18597">MNDVYQNIKKTAENLAQLPRRLAGKYNNPFLLKKRVKIIHVTDNDWAENSGVDHDASDITDEENDQNETPAPETKHKKKRIKKRRRKIKKQEKTTTASSVERDFAEFGNTINKKDRKKKGGKRRFVKTTFKETNSSTNSDESMSRRGKPVDIIVHIKMNE</sequence>
<dbReference type="AlphaFoldDB" id="A0A9N8L4I3"/>
<reference evidence="2" key="1">
    <citation type="submission" date="2021-12" db="EMBL/GenBank/DDBJ databases">
        <authorList>
            <person name="King R."/>
        </authorList>
    </citation>
    <scope>NUCLEOTIDE SEQUENCE</scope>
</reference>
<keyword evidence="3" id="KW-1185">Reference proteome</keyword>